<organism evidence="1 2">
    <name type="scientific">Dioscorea cayennensis subsp. rotundata</name>
    <name type="common">White Guinea yam</name>
    <name type="synonym">Dioscorea rotundata</name>
    <dbReference type="NCBI Taxonomy" id="55577"/>
    <lineage>
        <taxon>Eukaryota</taxon>
        <taxon>Viridiplantae</taxon>
        <taxon>Streptophyta</taxon>
        <taxon>Embryophyta</taxon>
        <taxon>Tracheophyta</taxon>
        <taxon>Spermatophyta</taxon>
        <taxon>Magnoliopsida</taxon>
        <taxon>Liliopsida</taxon>
        <taxon>Dioscoreales</taxon>
        <taxon>Dioscoreaceae</taxon>
        <taxon>Dioscorea</taxon>
    </lineage>
</organism>
<proteinExistence type="predicted"/>
<dbReference type="GeneID" id="120259197"/>
<dbReference type="PANTHER" id="PTHR35995">
    <property type="entry name" value="OS04G0690500 PROTEIN"/>
    <property type="match status" value="1"/>
</dbReference>
<gene>
    <name evidence="2" type="primary">LOC120259197</name>
</gene>
<reference evidence="2" key="1">
    <citation type="submission" date="2025-08" db="UniProtKB">
        <authorList>
            <consortium name="RefSeq"/>
        </authorList>
    </citation>
    <scope>IDENTIFICATION</scope>
</reference>
<sequence length="221" mass="25276">MPSSSSSSSSNLHKISTMNFYRSEESSSCCYFHPKEIVVGICALCLKERLVILASKQGHHLPLPKDTHTTHKSFRILRRKPIITFNKVFALGSFLHRLDFKQPKPDIADEIDSIPSLDDSFISIKFEENGRAMWDNKKGMMMMKKEKEVKSVVEHSKPRGTLRWRKRIGHLLQLARWKRSTKGAPCHVGLPGKVEGRRGWIRSLTRRRTSINTTTTTTTTS</sequence>
<evidence type="ECO:0000313" key="2">
    <source>
        <dbReference type="RefSeq" id="XP_039122688.1"/>
    </source>
</evidence>
<dbReference type="Proteomes" id="UP001515500">
    <property type="component" value="Chromosome 4"/>
</dbReference>
<protein>
    <submittedName>
        <fullName evidence="2">Uncharacterized protein LOC120259197</fullName>
    </submittedName>
</protein>
<keyword evidence="1" id="KW-1185">Reference proteome</keyword>
<evidence type="ECO:0000313" key="1">
    <source>
        <dbReference type="Proteomes" id="UP001515500"/>
    </source>
</evidence>
<dbReference type="InterPro" id="IPR008004">
    <property type="entry name" value="OCTOPUS-like"/>
</dbReference>
<dbReference type="AlphaFoldDB" id="A0AB40B7I9"/>
<dbReference type="RefSeq" id="XP_039122688.1">
    <property type="nucleotide sequence ID" value="XM_039266754.1"/>
</dbReference>
<dbReference type="Pfam" id="PF05340">
    <property type="entry name" value="DUF740"/>
    <property type="match status" value="1"/>
</dbReference>
<name>A0AB40B7I9_DIOCR</name>
<accession>A0AB40B7I9</accession>
<dbReference type="PANTHER" id="PTHR35995:SF1">
    <property type="entry name" value="OS04G0690500 PROTEIN"/>
    <property type="match status" value="1"/>
</dbReference>